<reference evidence="3" key="1">
    <citation type="submission" date="2025-08" db="UniProtKB">
        <authorList>
            <consortium name="RefSeq"/>
        </authorList>
    </citation>
    <scope>IDENTIFICATION</scope>
</reference>
<feature type="compositionally biased region" description="Basic and acidic residues" evidence="1">
    <location>
        <begin position="37"/>
        <end position="66"/>
    </location>
</feature>
<feature type="compositionally biased region" description="Basic and acidic residues" evidence="1">
    <location>
        <begin position="318"/>
        <end position="337"/>
    </location>
</feature>
<evidence type="ECO:0000313" key="2">
    <source>
        <dbReference type="Proteomes" id="UP000694891"/>
    </source>
</evidence>
<feature type="compositionally biased region" description="Polar residues" evidence="1">
    <location>
        <begin position="304"/>
        <end position="317"/>
    </location>
</feature>
<feature type="compositionally biased region" description="Low complexity" evidence="1">
    <location>
        <begin position="170"/>
        <end position="183"/>
    </location>
</feature>
<accession>A0A9Y4MPI4</accession>
<dbReference type="GeneID" id="103352922"/>
<dbReference type="RefSeq" id="XP_008273851.1">
    <property type="nucleotide sequence ID" value="XM_008275629.1"/>
</dbReference>
<gene>
    <name evidence="3" type="primary">LOC103352922</name>
</gene>
<name>A0A9Y4MPI4_9TELE</name>
<evidence type="ECO:0000256" key="1">
    <source>
        <dbReference type="SAM" id="MobiDB-lite"/>
    </source>
</evidence>
<organism evidence="2 3">
    <name type="scientific">Stegastes partitus</name>
    <name type="common">bicolor damselfish</name>
    <dbReference type="NCBI Taxonomy" id="144197"/>
    <lineage>
        <taxon>Eukaryota</taxon>
        <taxon>Metazoa</taxon>
        <taxon>Chordata</taxon>
        <taxon>Craniata</taxon>
        <taxon>Vertebrata</taxon>
        <taxon>Euteleostomi</taxon>
        <taxon>Actinopterygii</taxon>
        <taxon>Neopterygii</taxon>
        <taxon>Teleostei</taxon>
        <taxon>Neoteleostei</taxon>
        <taxon>Acanthomorphata</taxon>
        <taxon>Ovalentaria</taxon>
        <taxon>Pomacentridae</taxon>
        <taxon>Stegastes</taxon>
    </lineage>
</organism>
<sequence>MEFGVEERPKKVLTGNVTELILKFDPDNPKLRAKGSVVEKRTQKDPAGNDKQESKAKERQDEDREPLLNNQNPAGNDKPEPNVEKPQEKEHEPSLNDQSKNTKCDLQTATATQQPVPVSEVAKEAGKETASPPAHDAAPPAVRPRLASDSSSQDVAGEHRENPSSDQIIEDTTGGTFEEGGSSEPEDIDKSEDKTGLENTEGGPSDSEKASKLLDDQSKDEMSNLQSSPVSEQSESKKEEGEGKESTPTPTGDVSSKVDLPPSSMTEGSPIMPPNDGADEQGKDASSDQVTGKNTEENAGGSDSLGSNKVNESNSPSDVKDPNSEDKGAGPTDEKNSKSKQTQAGEDNQQDSD</sequence>
<protein>
    <submittedName>
        <fullName evidence="3">Dentin sialophosphoprotein-like</fullName>
    </submittedName>
</protein>
<feature type="compositionally biased region" description="Polar residues" evidence="1">
    <location>
        <begin position="95"/>
        <end position="116"/>
    </location>
</feature>
<evidence type="ECO:0000313" key="3">
    <source>
        <dbReference type="RefSeq" id="XP_008273851.1"/>
    </source>
</evidence>
<dbReference type="AlphaFoldDB" id="A0A9Y4MPI4"/>
<keyword evidence="2" id="KW-1185">Reference proteome</keyword>
<feature type="compositionally biased region" description="Basic and acidic residues" evidence="1">
    <location>
        <begin position="206"/>
        <end position="222"/>
    </location>
</feature>
<feature type="compositionally biased region" description="Low complexity" evidence="1">
    <location>
        <begin position="130"/>
        <end position="144"/>
    </location>
</feature>
<dbReference type="Proteomes" id="UP000694891">
    <property type="component" value="Unplaced"/>
</dbReference>
<feature type="region of interest" description="Disordered" evidence="1">
    <location>
        <begin position="25"/>
        <end position="353"/>
    </location>
</feature>
<proteinExistence type="predicted"/>
<feature type="compositionally biased region" description="Basic and acidic residues" evidence="1">
    <location>
        <begin position="234"/>
        <end position="245"/>
    </location>
</feature>
<feature type="compositionally biased region" description="Basic and acidic residues" evidence="1">
    <location>
        <begin position="77"/>
        <end position="94"/>
    </location>
</feature>